<keyword evidence="1" id="KW-0255">Endonuclease</keyword>
<dbReference type="RefSeq" id="WP_168869047.1">
    <property type="nucleotide sequence ID" value="NZ_JABAIA010000001.1"/>
</dbReference>
<comment type="caution">
    <text evidence="1">The sequence shown here is derived from an EMBL/GenBank/DDBJ whole genome shotgun (WGS) entry which is preliminary data.</text>
</comment>
<dbReference type="CDD" id="cd00085">
    <property type="entry name" value="HNHc"/>
    <property type="match status" value="1"/>
</dbReference>
<keyword evidence="2" id="KW-1185">Reference proteome</keyword>
<protein>
    <submittedName>
        <fullName evidence="1">HNH endonuclease</fullName>
    </submittedName>
</protein>
<gene>
    <name evidence="1" type="ORF">HGH92_01785</name>
</gene>
<dbReference type="Gene3D" id="1.10.30.50">
    <property type="match status" value="1"/>
</dbReference>
<accession>A0A847RQM4</accession>
<dbReference type="AlphaFoldDB" id="A0A847RQM4"/>
<dbReference type="GO" id="GO:0004519">
    <property type="term" value="F:endonuclease activity"/>
    <property type="evidence" value="ECO:0007669"/>
    <property type="project" value="UniProtKB-KW"/>
</dbReference>
<keyword evidence="1" id="KW-0378">Hydrolase</keyword>
<proteinExistence type="predicted"/>
<evidence type="ECO:0000313" key="2">
    <source>
        <dbReference type="Proteomes" id="UP000570474"/>
    </source>
</evidence>
<dbReference type="EMBL" id="JABAIA010000001">
    <property type="protein sequence ID" value="NLR63025.1"/>
    <property type="molecule type" value="Genomic_DNA"/>
</dbReference>
<name>A0A847RQM4_9BACT</name>
<dbReference type="Proteomes" id="UP000570474">
    <property type="component" value="Unassembled WGS sequence"/>
</dbReference>
<dbReference type="InterPro" id="IPR003615">
    <property type="entry name" value="HNH_nuc"/>
</dbReference>
<organism evidence="1 2">
    <name type="scientific">Chitinophaga varians</name>
    <dbReference type="NCBI Taxonomy" id="2202339"/>
    <lineage>
        <taxon>Bacteria</taxon>
        <taxon>Pseudomonadati</taxon>
        <taxon>Bacteroidota</taxon>
        <taxon>Chitinophagia</taxon>
        <taxon>Chitinophagales</taxon>
        <taxon>Chitinophagaceae</taxon>
        <taxon>Chitinophaga</taxon>
    </lineage>
</organism>
<sequence>MRPVVKTNKQKADGTPMEYTPWGKAKKVLISEIGSFCSFCEKYNSRSALHVEHIYGKKCINAAGVLIYDTLKHRWDNFLLACVNCNSVKGNKDIALTNPYMPHINNLIHYITINTGGLIQIKAGLSATDTNGIRGFINLTGIDRVPGHSDYSDKDDRWDTRLKVYDIVKRQYQKYTAANPTTDLENIIQLARTNGFFSIWYYQFITYSEVINVLINGIMINGTLIRPFPGIHLASFDPTNNFITLPRP</sequence>
<keyword evidence="1" id="KW-0540">Nuclease</keyword>
<reference evidence="1 2" key="1">
    <citation type="submission" date="2020-04" db="EMBL/GenBank/DDBJ databases">
        <authorList>
            <person name="Yin C."/>
        </authorList>
    </citation>
    <scope>NUCLEOTIDE SEQUENCE [LARGE SCALE GENOMIC DNA]</scope>
    <source>
        <strain evidence="1 2">Ae27</strain>
    </source>
</reference>
<evidence type="ECO:0000313" key="1">
    <source>
        <dbReference type="EMBL" id="NLR63025.1"/>
    </source>
</evidence>